<keyword evidence="6 7" id="KW-0472">Membrane</keyword>
<dbReference type="NCBIfam" id="TIGR03013">
    <property type="entry name" value="EpsB_2"/>
    <property type="match status" value="1"/>
</dbReference>
<organism evidence="9 10">
    <name type="scientific">Thauera aminoaromatica</name>
    <dbReference type="NCBI Taxonomy" id="164330"/>
    <lineage>
        <taxon>Bacteria</taxon>
        <taxon>Pseudomonadati</taxon>
        <taxon>Pseudomonadota</taxon>
        <taxon>Betaproteobacteria</taxon>
        <taxon>Rhodocyclales</taxon>
        <taxon>Zoogloeaceae</taxon>
        <taxon>Thauera</taxon>
    </lineage>
</organism>
<keyword evidence="4 7" id="KW-0812">Transmembrane</keyword>
<feature type="transmembrane region" description="Helical" evidence="7">
    <location>
        <begin position="277"/>
        <end position="300"/>
    </location>
</feature>
<dbReference type="PANTHER" id="PTHR30576:SF0">
    <property type="entry name" value="UNDECAPRENYL-PHOSPHATE N-ACETYLGALACTOSAMINYL 1-PHOSPHATE TRANSFERASE-RELATED"/>
    <property type="match status" value="1"/>
</dbReference>
<evidence type="ECO:0000256" key="5">
    <source>
        <dbReference type="ARBA" id="ARBA00022989"/>
    </source>
</evidence>
<dbReference type="InterPro" id="IPR017464">
    <property type="entry name" value="Sugar_tfrase_EpsB_2"/>
</dbReference>
<keyword evidence="3 9" id="KW-0808">Transferase</keyword>
<dbReference type="AlphaFoldDB" id="A0A5C7SYH7"/>
<comment type="caution">
    <text evidence="9">The sequence shown here is derived from an EMBL/GenBank/DDBJ whole genome shotgun (WGS) entry which is preliminary data.</text>
</comment>
<feature type="transmembrane region" description="Helical" evidence="7">
    <location>
        <begin position="42"/>
        <end position="68"/>
    </location>
</feature>
<comment type="similarity">
    <text evidence="2">Belongs to the bacterial sugar transferase family.</text>
</comment>
<evidence type="ECO:0000256" key="2">
    <source>
        <dbReference type="ARBA" id="ARBA00006464"/>
    </source>
</evidence>
<proteinExistence type="inferred from homology"/>
<dbReference type="PANTHER" id="PTHR30576">
    <property type="entry name" value="COLANIC BIOSYNTHESIS UDP-GLUCOSE LIPID CARRIER TRANSFERASE"/>
    <property type="match status" value="1"/>
</dbReference>
<dbReference type="RefSeq" id="WP_276657335.1">
    <property type="nucleotide sequence ID" value="NZ_SSFD01000070.1"/>
</dbReference>
<reference evidence="9 10" key="1">
    <citation type="submission" date="2018-09" db="EMBL/GenBank/DDBJ databases">
        <title>Metagenome Assembled Genomes from an Advanced Water Purification Facility.</title>
        <authorList>
            <person name="Stamps B.W."/>
            <person name="Spear J.R."/>
        </authorList>
    </citation>
    <scope>NUCLEOTIDE SEQUENCE [LARGE SCALE GENOMIC DNA]</scope>
    <source>
        <strain evidence="9">Bin_27_1</strain>
    </source>
</reference>
<evidence type="ECO:0000313" key="10">
    <source>
        <dbReference type="Proteomes" id="UP000321192"/>
    </source>
</evidence>
<keyword evidence="5 7" id="KW-1133">Transmembrane helix</keyword>
<protein>
    <submittedName>
        <fullName evidence="9">TIGR03013 family PEP-CTERM/XrtA system glycosyltransferase</fullName>
    </submittedName>
</protein>
<dbReference type="GO" id="GO:0016020">
    <property type="term" value="C:membrane"/>
    <property type="evidence" value="ECO:0007669"/>
    <property type="project" value="UniProtKB-SubCell"/>
</dbReference>
<name>A0A5C7SYH7_THASP</name>
<dbReference type="EMBL" id="SSFD01000070">
    <property type="protein sequence ID" value="TXH88607.1"/>
    <property type="molecule type" value="Genomic_DNA"/>
</dbReference>
<feature type="transmembrane region" description="Helical" evidence="7">
    <location>
        <begin position="80"/>
        <end position="103"/>
    </location>
</feature>
<evidence type="ECO:0000313" key="9">
    <source>
        <dbReference type="EMBL" id="TXH88607.1"/>
    </source>
</evidence>
<sequence length="461" mass="51657">MLKVFSHYLPTHTLQQVLFDALTLFAVVLAAVAVLVTPTSAVDWAICIPSALTFAASMIALNAAMGLYRPVYQRSHRQTFARVALSLTVSVPVAYLVFGLLPWSEIAPHSLQLSVLLLLCSLLLVRGLVNQRQASALFVPRVLIVGTGRDARMVQQDLVRPLQRSVEVVGFLPVGGNERVEVEQHAVLPPGSLLEVVRNLRVDEVIVAVRERRGGVLSLRELLDCKLLGTRILDLSTFFERVQGQVRLDSLRASWLIYGDGFRQGWTRTFVKRCFDLVVGTALLLAAMPIMVLTALLILLEDGAPIFYSQERVGRGGKPFRVIKFRSMRRDAEKDGKPRWATSNDDRVTRVGRFIRKLRIDELPQLFNVLKGDMSLVGPRPERPYFVDQLTQQIPFYAVRHCVKPGVTGWAQVRYQYGASVDDAAEKLQYDLYYVKNHSLILDTLVLFETVRVVLTGEGAH</sequence>
<accession>A0A5C7SYH7</accession>
<dbReference type="Pfam" id="PF02397">
    <property type="entry name" value="Bac_transf"/>
    <property type="match status" value="1"/>
</dbReference>
<feature type="domain" description="Bacterial sugar transferase" evidence="8">
    <location>
        <begin position="272"/>
        <end position="455"/>
    </location>
</feature>
<dbReference type="GO" id="GO:0016780">
    <property type="term" value="F:phosphotransferase activity, for other substituted phosphate groups"/>
    <property type="evidence" value="ECO:0007669"/>
    <property type="project" value="TreeGrafter"/>
</dbReference>
<dbReference type="NCBIfam" id="TIGR03025">
    <property type="entry name" value="EPS_sugtrans"/>
    <property type="match status" value="1"/>
</dbReference>
<comment type="subcellular location">
    <subcellularLocation>
        <location evidence="1">Membrane</location>
        <topology evidence="1">Multi-pass membrane protein</topology>
    </subcellularLocation>
</comment>
<evidence type="ECO:0000256" key="3">
    <source>
        <dbReference type="ARBA" id="ARBA00022679"/>
    </source>
</evidence>
<dbReference type="Gene3D" id="3.40.50.720">
    <property type="entry name" value="NAD(P)-binding Rossmann-like Domain"/>
    <property type="match status" value="1"/>
</dbReference>
<evidence type="ECO:0000256" key="7">
    <source>
        <dbReference type="SAM" id="Phobius"/>
    </source>
</evidence>
<evidence type="ECO:0000259" key="8">
    <source>
        <dbReference type="Pfam" id="PF02397"/>
    </source>
</evidence>
<dbReference type="Proteomes" id="UP000321192">
    <property type="component" value="Unassembled WGS sequence"/>
</dbReference>
<evidence type="ECO:0000256" key="1">
    <source>
        <dbReference type="ARBA" id="ARBA00004141"/>
    </source>
</evidence>
<evidence type="ECO:0000256" key="6">
    <source>
        <dbReference type="ARBA" id="ARBA00023136"/>
    </source>
</evidence>
<dbReference type="InterPro" id="IPR017475">
    <property type="entry name" value="EPS_sugar_tfrase"/>
</dbReference>
<feature type="transmembrane region" description="Helical" evidence="7">
    <location>
        <begin position="17"/>
        <end position="36"/>
    </location>
</feature>
<gene>
    <name evidence="9" type="ORF">E6Q80_05080</name>
</gene>
<dbReference type="InterPro" id="IPR003362">
    <property type="entry name" value="Bact_transf"/>
</dbReference>
<feature type="transmembrane region" description="Helical" evidence="7">
    <location>
        <begin position="109"/>
        <end position="129"/>
    </location>
</feature>
<evidence type="ECO:0000256" key="4">
    <source>
        <dbReference type="ARBA" id="ARBA00022692"/>
    </source>
</evidence>